<dbReference type="Proteomes" id="UP000648182">
    <property type="component" value="Unassembled WGS sequence"/>
</dbReference>
<evidence type="ECO:0000313" key="2">
    <source>
        <dbReference type="EMBL" id="MBD8005475.1"/>
    </source>
</evidence>
<keyword evidence="3" id="KW-1185">Reference proteome</keyword>
<dbReference type="RefSeq" id="WP_191812466.1">
    <property type="nucleotide sequence ID" value="NZ_JACSPV010000014.1"/>
</dbReference>
<reference evidence="2 3" key="1">
    <citation type="submission" date="2020-08" db="EMBL/GenBank/DDBJ databases">
        <title>A Genomic Blueprint of the Chicken Gut Microbiome.</title>
        <authorList>
            <person name="Gilroy R."/>
            <person name="Ravi A."/>
            <person name="Getino M."/>
            <person name="Pursley I."/>
            <person name="Horton D.L."/>
            <person name="Alikhan N.-F."/>
            <person name="Baker D."/>
            <person name="Gharbi K."/>
            <person name="Hall N."/>
            <person name="Watson M."/>
            <person name="Adriaenssens E.M."/>
            <person name="Foster-Nyarko E."/>
            <person name="Jarju S."/>
            <person name="Secka A."/>
            <person name="Antonio M."/>
            <person name="Oren A."/>
            <person name="Chaudhuri R."/>
            <person name="La Ragione R.M."/>
            <person name="Hildebrand F."/>
            <person name="Pallen M.J."/>
        </authorList>
    </citation>
    <scope>NUCLEOTIDE SEQUENCE [LARGE SCALE GENOMIC DNA]</scope>
    <source>
        <strain evidence="2 3">Sa1BUA2</strain>
    </source>
</reference>
<name>A0ABR8VL31_9BACI</name>
<evidence type="ECO:0000313" key="3">
    <source>
        <dbReference type="Proteomes" id="UP000648182"/>
    </source>
</evidence>
<evidence type="ECO:0000259" key="1">
    <source>
        <dbReference type="PROSITE" id="PS50056"/>
    </source>
</evidence>
<feature type="domain" description="Tyrosine specific protein phosphatases" evidence="1">
    <location>
        <begin position="64"/>
        <end position="125"/>
    </location>
</feature>
<accession>A0ABR8VL31</accession>
<dbReference type="InterPro" id="IPR000387">
    <property type="entry name" value="Tyr_Pase_dom"/>
</dbReference>
<protein>
    <submittedName>
        <fullName evidence="2">Dual specificity protein phosphatase family protein</fullName>
    </submittedName>
</protein>
<dbReference type="EMBL" id="JACSPV010000014">
    <property type="protein sequence ID" value="MBD8005475.1"/>
    <property type="molecule type" value="Genomic_DNA"/>
</dbReference>
<dbReference type="PANTHER" id="PTHR47216">
    <property type="match status" value="1"/>
</dbReference>
<dbReference type="Gene3D" id="3.90.190.10">
    <property type="entry name" value="Protein tyrosine phosphatase superfamily"/>
    <property type="match status" value="1"/>
</dbReference>
<sequence>MAEKKYEELIPGRIFIGGVDAIEELLENEKIDIIYDLRAKLKDGLPSELSVHQPIVDEVENQAESIKAAINAVIDSYENGKNVYFHCNTGRGRAGTIATATLLELGLASTVDEAEEKAKAIRPNINVRPQFKDALKHIYEQ</sequence>
<comment type="caution">
    <text evidence="2">The sequence shown here is derived from an EMBL/GenBank/DDBJ whole genome shotgun (WGS) entry which is preliminary data.</text>
</comment>
<dbReference type="PROSITE" id="PS50056">
    <property type="entry name" value="TYR_PHOSPHATASE_2"/>
    <property type="match status" value="1"/>
</dbReference>
<dbReference type="InterPro" id="IPR000340">
    <property type="entry name" value="Dual-sp_phosphatase_cat-dom"/>
</dbReference>
<dbReference type="SUPFAM" id="SSF52799">
    <property type="entry name" value="(Phosphotyrosine protein) phosphatases II"/>
    <property type="match status" value="1"/>
</dbReference>
<proteinExistence type="predicted"/>
<gene>
    <name evidence="2" type="ORF">H9631_10295</name>
</gene>
<organism evidence="2 3">
    <name type="scientific">Bacillus norwichensis</name>
    <dbReference type="NCBI Taxonomy" id="2762217"/>
    <lineage>
        <taxon>Bacteria</taxon>
        <taxon>Bacillati</taxon>
        <taxon>Bacillota</taxon>
        <taxon>Bacilli</taxon>
        <taxon>Bacillales</taxon>
        <taxon>Bacillaceae</taxon>
        <taxon>Bacillus</taxon>
    </lineage>
</organism>
<dbReference type="Pfam" id="PF00782">
    <property type="entry name" value="DSPc"/>
    <property type="match status" value="1"/>
</dbReference>
<dbReference type="PANTHER" id="PTHR47216:SF4">
    <property type="entry name" value="OS01G0859400 PROTEIN"/>
    <property type="match status" value="1"/>
</dbReference>
<dbReference type="InterPro" id="IPR029021">
    <property type="entry name" value="Prot-tyrosine_phosphatase-like"/>
</dbReference>